<evidence type="ECO:0000256" key="1">
    <source>
        <dbReference type="ARBA" id="ARBA00008792"/>
    </source>
</evidence>
<name>A0A1I7Y448_9BILA</name>
<evidence type="ECO:0000256" key="4">
    <source>
        <dbReference type="ARBA" id="ARBA00022801"/>
    </source>
</evidence>
<dbReference type="PANTHER" id="PTHR18934">
    <property type="entry name" value="ATP-DEPENDENT RNA HELICASE"/>
    <property type="match status" value="1"/>
</dbReference>
<comment type="catalytic activity">
    <reaction evidence="7">
        <text>ATP + H2O = ADP + phosphate + H(+)</text>
        <dbReference type="Rhea" id="RHEA:13065"/>
        <dbReference type="ChEBI" id="CHEBI:15377"/>
        <dbReference type="ChEBI" id="CHEBI:15378"/>
        <dbReference type="ChEBI" id="CHEBI:30616"/>
        <dbReference type="ChEBI" id="CHEBI:43474"/>
        <dbReference type="ChEBI" id="CHEBI:456216"/>
        <dbReference type="EC" id="3.6.4.13"/>
    </reaction>
</comment>
<accession>A0A1I7Y448</accession>
<evidence type="ECO:0000256" key="7">
    <source>
        <dbReference type="ARBA" id="ARBA00047984"/>
    </source>
</evidence>
<dbReference type="EC" id="3.6.4.13" evidence="2"/>
<dbReference type="InterPro" id="IPR002464">
    <property type="entry name" value="DNA/RNA_helicase_DEAH_CS"/>
</dbReference>
<keyword evidence="5" id="KW-0347">Helicase</keyword>
<evidence type="ECO:0000256" key="3">
    <source>
        <dbReference type="ARBA" id="ARBA00022741"/>
    </source>
</evidence>
<proteinExistence type="inferred from homology"/>
<keyword evidence="6" id="KW-0067">ATP-binding</keyword>
<dbReference type="Proteomes" id="UP000095287">
    <property type="component" value="Unplaced"/>
</dbReference>
<dbReference type="GO" id="GO:0016787">
    <property type="term" value="F:hydrolase activity"/>
    <property type="evidence" value="ECO:0007669"/>
    <property type="project" value="UniProtKB-KW"/>
</dbReference>
<keyword evidence="4" id="KW-0378">Hydrolase</keyword>
<dbReference type="SMART" id="SM00487">
    <property type="entry name" value="DEXDc"/>
    <property type="match status" value="1"/>
</dbReference>
<dbReference type="PANTHER" id="PTHR18934:SF99">
    <property type="entry name" value="ATP-DEPENDENT RNA HELICASE DHX37-RELATED"/>
    <property type="match status" value="1"/>
</dbReference>
<dbReference type="PROSITE" id="PS00690">
    <property type="entry name" value="DEAH_ATP_HELICASE"/>
    <property type="match status" value="1"/>
</dbReference>
<dbReference type="CDD" id="cd17917">
    <property type="entry name" value="DEXHc_RHA-like"/>
    <property type="match status" value="1"/>
</dbReference>
<protein>
    <recommendedName>
        <fullName evidence="2">RNA helicase</fullName>
        <ecNumber evidence="2">3.6.4.13</ecNumber>
    </recommendedName>
</protein>
<dbReference type="GO" id="GO:0003723">
    <property type="term" value="F:RNA binding"/>
    <property type="evidence" value="ECO:0007669"/>
    <property type="project" value="TreeGrafter"/>
</dbReference>
<sequence>DTGCGKSTQVAQYLVEAGFATKGCIGVTEPRRVAAMSLARRVAEEANVELGAEVGYKIRFDACVGDNTIVQYMTDGVLLRECINKPDLGKYSVIIVDEAHERSINIDVLLGLLKSIVRVRGDFKLVVMSATIDVEKFSNFFYKAPVLTIPGKSYSVEVFYTQNDDNFTPYHEPAENNLLESICNTVDYILEDRRDLLHGK</sequence>
<evidence type="ECO:0000256" key="5">
    <source>
        <dbReference type="ARBA" id="ARBA00022806"/>
    </source>
</evidence>
<keyword evidence="3" id="KW-0547">Nucleotide-binding</keyword>
<dbReference type="Gene3D" id="3.40.50.300">
    <property type="entry name" value="P-loop containing nucleotide triphosphate hydrolases"/>
    <property type="match status" value="1"/>
</dbReference>
<comment type="similarity">
    <text evidence="1">Belongs to the DEAD box helicase family. DEAH subfamily.</text>
</comment>
<dbReference type="GO" id="GO:0005524">
    <property type="term" value="F:ATP binding"/>
    <property type="evidence" value="ECO:0007669"/>
    <property type="project" value="UniProtKB-KW"/>
</dbReference>
<keyword evidence="9" id="KW-1185">Reference proteome</keyword>
<dbReference type="WBParaSite" id="L893_g1242.t1">
    <property type="protein sequence ID" value="L893_g1242.t1"/>
    <property type="gene ID" value="L893_g1242"/>
</dbReference>
<dbReference type="InterPro" id="IPR014001">
    <property type="entry name" value="Helicase_ATP-bd"/>
</dbReference>
<dbReference type="FunFam" id="3.40.50.300:FF:000578">
    <property type="entry name" value="probable ATP-dependent RNA helicase DHX35"/>
    <property type="match status" value="1"/>
</dbReference>
<dbReference type="AlphaFoldDB" id="A0A1I7Y448"/>
<dbReference type="SUPFAM" id="SSF52540">
    <property type="entry name" value="P-loop containing nucleoside triphosphate hydrolases"/>
    <property type="match status" value="1"/>
</dbReference>
<evidence type="ECO:0000313" key="10">
    <source>
        <dbReference type="WBParaSite" id="L893_g1242.t1"/>
    </source>
</evidence>
<dbReference type="InterPro" id="IPR027417">
    <property type="entry name" value="P-loop_NTPase"/>
</dbReference>
<dbReference type="GO" id="GO:0003724">
    <property type="term" value="F:RNA helicase activity"/>
    <property type="evidence" value="ECO:0007669"/>
    <property type="project" value="UniProtKB-EC"/>
</dbReference>
<evidence type="ECO:0000256" key="6">
    <source>
        <dbReference type="ARBA" id="ARBA00022840"/>
    </source>
</evidence>
<evidence type="ECO:0000256" key="2">
    <source>
        <dbReference type="ARBA" id="ARBA00012552"/>
    </source>
</evidence>
<evidence type="ECO:0000313" key="9">
    <source>
        <dbReference type="Proteomes" id="UP000095287"/>
    </source>
</evidence>
<reference evidence="10" key="1">
    <citation type="submission" date="2016-11" db="UniProtKB">
        <authorList>
            <consortium name="WormBaseParasite"/>
        </authorList>
    </citation>
    <scope>IDENTIFICATION</scope>
</reference>
<dbReference type="PROSITE" id="PS51192">
    <property type="entry name" value="HELICASE_ATP_BIND_1"/>
    <property type="match status" value="1"/>
</dbReference>
<feature type="domain" description="Helicase ATP-binding" evidence="8">
    <location>
        <begin position="1"/>
        <end position="150"/>
    </location>
</feature>
<evidence type="ECO:0000259" key="8">
    <source>
        <dbReference type="PROSITE" id="PS51192"/>
    </source>
</evidence>
<organism evidence="9 10">
    <name type="scientific">Steinernema glaseri</name>
    <dbReference type="NCBI Taxonomy" id="37863"/>
    <lineage>
        <taxon>Eukaryota</taxon>
        <taxon>Metazoa</taxon>
        <taxon>Ecdysozoa</taxon>
        <taxon>Nematoda</taxon>
        <taxon>Chromadorea</taxon>
        <taxon>Rhabditida</taxon>
        <taxon>Tylenchina</taxon>
        <taxon>Panagrolaimomorpha</taxon>
        <taxon>Strongyloidoidea</taxon>
        <taxon>Steinernematidae</taxon>
        <taxon>Steinernema</taxon>
    </lineage>
</organism>